<dbReference type="Proteomes" id="UP001174694">
    <property type="component" value="Unassembled WGS sequence"/>
</dbReference>
<proteinExistence type="predicted"/>
<dbReference type="Gene3D" id="3.40.630.30">
    <property type="match status" value="1"/>
</dbReference>
<name>A0AA38VH67_9PEZI</name>
<evidence type="ECO:0000313" key="2">
    <source>
        <dbReference type="Proteomes" id="UP001174694"/>
    </source>
</evidence>
<comment type="caution">
    <text evidence="1">The sequence shown here is derived from an EMBL/GenBank/DDBJ whole genome shotgun (WGS) entry which is preliminary data.</text>
</comment>
<evidence type="ECO:0008006" key="3">
    <source>
        <dbReference type="Google" id="ProtNLM"/>
    </source>
</evidence>
<keyword evidence="2" id="KW-1185">Reference proteome</keyword>
<dbReference type="InterPro" id="IPR016181">
    <property type="entry name" value="Acyl_CoA_acyltransferase"/>
</dbReference>
<dbReference type="EMBL" id="JANBVO010000007">
    <property type="protein sequence ID" value="KAJ9150904.1"/>
    <property type="molecule type" value="Genomic_DNA"/>
</dbReference>
<dbReference type="SUPFAM" id="SSF55729">
    <property type="entry name" value="Acyl-CoA N-acyltransferases (Nat)"/>
    <property type="match status" value="1"/>
</dbReference>
<sequence length="228" mass="25225">MAETTFHIREVCHNPTDGDFIVAAFDSALPHLASVGSGDQWGSTPFSERAEYRQRMYDSIPLSEASRLDQEGSEHGRLFIAEVETHHGSDLQGLSFRTDDHGKRFLSVGAAFVREKWWPGYVKAHNSTKSIFENANTDGVCCYVEFLISDFRTGTARKGAGAALLQRARAYSVSRGAKALYLDCWAGNSGSLVKFYTGQGFVKVADFLVERRDSDGWPGSLVKLELET</sequence>
<reference evidence="1" key="1">
    <citation type="submission" date="2022-07" db="EMBL/GenBank/DDBJ databases">
        <title>Fungi with potential for degradation of polypropylene.</title>
        <authorList>
            <person name="Gostincar C."/>
        </authorList>
    </citation>
    <scope>NUCLEOTIDE SEQUENCE</scope>
    <source>
        <strain evidence="1">EXF-13308</strain>
    </source>
</reference>
<dbReference type="AlphaFoldDB" id="A0AA38VH67"/>
<gene>
    <name evidence="1" type="ORF">NKR23_g3335</name>
</gene>
<accession>A0AA38VH67</accession>
<protein>
    <recommendedName>
        <fullName evidence="3">N-acetyltransferase domain-containing protein</fullName>
    </recommendedName>
</protein>
<evidence type="ECO:0000313" key="1">
    <source>
        <dbReference type="EMBL" id="KAJ9150904.1"/>
    </source>
</evidence>
<organism evidence="1 2">
    <name type="scientific">Pleurostoma richardsiae</name>
    <dbReference type="NCBI Taxonomy" id="41990"/>
    <lineage>
        <taxon>Eukaryota</taxon>
        <taxon>Fungi</taxon>
        <taxon>Dikarya</taxon>
        <taxon>Ascomycota</taxon>
        <taxon>Pezizomycotina</taxon>
        <taxon>Sordariomycetes</taxon>
        <taxon>Sordariomycetidae</taxon>
        <taxon>Calosphaeriales</taxon>
        <taxon>Pleurostomataceae</taxon>
        <taxon>Pleurostoma</taxon>
    </lineage>
</organism>